<feature type="transmembrane region" description="Helical" evidence="7">
    <location>
        <begin position="264"/>
        <end position="289"/>
    </location>
</feature>
<evidence type="ECO:0000259" key="9">
    <source>
        <dbReference type="Pfam" id="PF12704"/>
    </source>
</evidence>
<dbReference type="InterPro" id="IPR025857">
    <property type="entry name" value="MacB_PCD"/>
</dbReference>
<dbReference type="GO" id="GO:0005886">
    <property type="term" value="C:plasma membrane"/>
    <property type="evidence" value="ECO:0007669"/>
    <property type="project" value="UniProtKB-SubCell"/>
</dbReference>
<keyword evidence="2" id="KW-1003">Cell membrane</keyword>
<dbReference type="STRING" id="1121476.SAMN02745751_02892"/>
<evidence type="ECO:0000256" key="3">
    <source>
        <dbReference type="ARBA" id="ARBA00022692"/>
    </source>
</evidence>
<dbReference type="RefSeq" id="WP_073050311.1">
    <property type="nucleotide sequence ID" value="NZ_FQZL01000026.1"/>
</dbReference>
<proteinExistence type="inferred from homology"/>
<feature type="transmembrane region" description="Helical" evidence="7">
    <location>
        <begin position="309"/>
        <end position="335"/>
    </location>
</feature>
<dbReference type="PANTHER" id="PTHR30572">
    <property type="entry name" value="MEMBRANE COMPONENT OF TRANSPORTER-RELATED"/>
    <property type="match status" value="1"/>
</dbReference>
<dbReference type="InterPro" id="IPR050250">
    <property type="entry name" value="Macrolide_Exporter_MacB"/>
</dbReference>
<dbReference type="GO" id="GO:0022857">
    <property type="term" value="F:transmembrane transporter activity"/>
    <property type="evidence" value="ECO:0007669"/>
    <property type="project" value="TreeGrafter"/>
</dbReference>
<keyword evidence="3 7" id="KW-0812">Transmembrane</keyword>
<evidence type="ECO:0000256" key="2">
    <source>
        <dbReference type="ARBA" id="ARBA00022475"/>
    </source>
</evidence>
<dbReference type="EMBL" id="FQZL01000026">
    <property type="protein sequence ID" value="SHJ58365.1"/>
    <property type="molecule type" value="Genomic_DNA"/>
</dbReference>
<keyword evidence="4 7" id="KW-1133">Transmembrane helix</keyword>
<dbReference type="OrthoDB" id="9770036at2"/>
<dbReference type="Proteomes" id="UP000184052">
    <property type="component" value="Unassembled WGS sequence"/>
</dbReference>
<accession>A0A1M6KHF0</accession>
<organism evidence="10 11">
    <name type="scientific">Dethiosulfatibacter aminovorans DSM 17477</name>
    <dbReference type="NCBI Taxonomy" id="1121476"/>
    <lineage>
        <taxon>Bacteria</taxon>
        <taxon>Bacillati</taxon>
        <taxon>Bacillota</taxon>
        <taxon>Tissierellia</taxon>
        <taxon>Dethiosulfatibacter</taxon>
    </lineage>
</organism>
<evidence type="ECO:0000256" key="6">
    <source>
        <dbReference type="ARBA" id="ARBA00038076"/>
    </source>
</evidence>
<feature type="domain" description="ABC3 transporter permease C-terminal" evidence="8">
    <location>
        <begin position="269"/>
        <end position="381"/>
    </location>
</feature>
<evidence type="ECO:0000256" key="4">
    <source>
        <dbReference type="ARBA" id="ARBA00022989"/>
    </source>
</evidence>
<dbReference type="AlphaFoldDB" id="A0A1M6KHF0"/>
<comment type="subcellular location">
    <subcellularLocation>
        <location evidence="1">Cell membrane</location>
        <topology evidence="1">Multi-pass membrane protein</topology>
    </subcellularLocation>
</comment>
<name>A0A1M6KHF0_9FIRM</name>
<reference evidence="10 11" key="1">
    <citation type="submission" date="2016-11" db="EMBL/GenBank/DDBJ databases">
        <authorList>
            <person name="Jaros S."/>
            <person name="Januszkiewicz K."/>
            <person name="Wedrychowicz H."/>
        </authorList>
    </citation>
    <scope>NUCLEOTIDE SEQUENCE [LARGE SCALE GENOMIC DNA]</scope>
    <source>
        <strain evidence="10 11">DSM 17477</strain>
    </source>
</reference>
<gene>
    <name evidence="10" type="ORF">SAMN02745751_02892</name>
</gene>
<feature type="domain" description="MacB-like periplasmic core" evidence="9">
    <location>
        <begin position="21"/>
        <end position="231"/>
    </location>
</feature>
<keyword evidence="11" id="KW-1185">Reference proteome</keyword>
<evidence type="ECO:0000259" key="8">
    <source>
        <dbReference type="Pfam" id="PF02687"/>
    </source>
</evidence>
<dbReference type="InterPro" id="IPR003838">
    <property type="entry name" value="ABC3_permease_C"/>
</dbReference>
<evidence type="ECO:0000256" key="7">
    <source>
        <dbReference type="SAM" id="Phobius"/>
    </source>
</evidence>
<evidence type="ECO:0000313" key="11">
    <source>
        <dbReference type="Proteomes" id="UP000184052"/>
    </source>
</evidence>
<comment type="similarity">
    <text evidence="6">Belongs to the ABC-4 integral membrane protein family.</text>
</comment>
<sequence>MSIKNTLKMAMKSIFANKMRTFLTMLGIIIGVFSVIVMVSVGQGATSDVTERIEEMGSNLLNVNIMDNTVELERENLDELSFIEGVEKLTPTLSSSATVKYGTESDSGVSISGVNENYTEIQNFELAHGRFISPIDVDFRNKVAVLGSETVENIFGTDNPLGSEISLDGDKYLVVGVLEEKESTSMGSGNDVVIIPYTTAMREFRISSIRSIAIQGSDDVESDVIVENIEEYLLGMYDDEDSYRVFNQEELLSTLSEITGTLTLMLGGIAGISLVVGGIGIMNIMLVTVSERTREIGIRKAIGAKRSNILTQFLIESSVISCMGGLVGILLGAVVNNIISDLMGINAVMNLTVVSVAFGFSLFVGIFFGMYPANKASKLKPVDALRYE</sequence>
<dbReference type="Pfam" id="PF02687">
    <property type="entry name" value="FtsX"/>
    <property type="match status" value="1"/>
</dbReference>
<dbReference type="Pfam" id="PF12704">
    <property type="entry name" value="MacB_PCD"/>
    <property type="match status" value="1"/>
</dbReference>
<dbReference type="PANTHER" id="PTHR30572:SF4">
    <property type="entry name" value="ABC TRANSPORTER PERMEASE YTRF"/>
    <property type="match status" value="1"/>
</dbReference>
<evidence type="ECO:0000313" key="10">
    <source>
        <dbReference type="EMBL" id="SHJ58365.1"/>
    </source>
</evidence>
<feature type="transmembrane region" description="Helical" evidence="7">
    <location>
        <begin position="347"/>
        <end position="371"/>
    </location>
</feature>
<protein>
    <submittedName>
        <fullName evidence="10">Putative ABC transport system permease protein</fullName>
    </submittedName>
</protein>
<evidence type="ECO:0000256" key="1">
    <source>
        <dbReference type="ARBA" id="ARBA00004651"/>
    </source>
</evidence>
<evidence type="ECO:0000256" key="5">
    <source>
        <dbReference type="ARBA" id="ARBA00023136"/>
    </source>
</evidence>
<keyword evidence="5 7" id="KW-0472">Membrane</keyword>